<reference evidence="9 10" key="1">
    <citation type="journal article" date="2010" name="Stand. Genomic Sci.">
        <title>Complete genome sequence of Ferrimonas balearica type strain (PAT).</title>
        <authorList>
            <person name="Nolan M."/>
            <person name="Sikorski J."/>
            <person name="Davenport K."/>
            <person name="Lucas S."/>
            <person name="Glavina Del Rio T."/>
            <person name="Tice H."/>
            <person name="Cheng J."/>
            <person name="Goodwin L."/>
            <person name="Pitluck S."/>
            <person name="Liolios K."/>
            <person name="Ivanova N."/>
            <person name="Mavromatis K."/>
            <person name="Ovchinnikova G."/>
            <person name="Pati A."/>
            <person name="Chen A."/>
            <person name="Palaniappan K."/>
            <person name="Land M."/>
            <person name="Hauser L."/>
            <person name="Chang Y."/>
            <person name="Jeffries C."/>
            <person name="Tapia R."/>
            <person name="Brettin T."/>
            <person name="Detter J."/>
            <person name="Han C."/>
            <person name="Yasawong M."/>
            <person name="Rohde M."/>
            <person name="Tindall B."/>
            <person name="Goker M."/>
            <person name="Woyke T."/>
            <person name="Bristow J."/>
            <person name="Eisen J."/>
            <person name="Markowitz V."/>
            <person name="Hugenholtz P."/>
            <person name="Kyrpides N."/>
            <person name="Klenk H."/>
            <person name="Lapidus A."/>
        </authorList>
    </citation>
    <scope>NUCLEOTIDE SEQUENCE [LARGE SCALE GENOMIC DNA]</scope>
    <source>
        <strain evidence="10">DSM 9799 / CCM 4581 / KCTC 23876 / PAT</strain>
    </source>
</reference>
<dbReference type="PANTHER" id="PTHR10357">
    <property type="entry name" value="ALPHA-AMYLASE FAMILY MEMBER"/>
    <property type="match status" value="1"/>
</dbReference>
<dbReference type="SUPFAM" id="SSF51445">
    <property type="entry name" value="(Trans)glycosidases"/>
    <property type="match status" value="1"/>
</dbReference>
<keyword evidence="10" id="KW-1185">Reference proteome</keyword>
<dbReference type="RefSeq" id="WP_013344619.1">
    <property type="nucleotide sequence ID" value="NC_014541.1"/>
</dbReference>
<dbReference type="EMBL" id="CP002209">
    <property type="protein sequence ID" value="ADN75313.1"/>
    <property type="molecule type" value="Genomic_DNA"/>
</dbReference>
<dbReference type="Gene3D" id="3.20.20.80">
    <property type="entry name" value="Glycosidases"/>
    <property type="match status" value="1"/>
</dbReference>
<dbReference type="KEGG" id="fbl:Fbal_1104"/>
<name>E1SVG7_FERBD</name>
<dbReference type="AlphaFoldDB" id="E1SVG7"/>
<evidence type="ECO:0000256" key="2">
    <source>
        <dbReference type="ARBA" id="ARBA00008061"/>
    </source>
</evidence>
<gene>
    <name evidence="9" type="ordered locus">Fbal_1104</name>
</gene>
<dbReference type="GO" id="GO:0005975">
    <property type="term" value="P:carbohydrate metabolic process"/>
    <property type="evidence" value="ECO:0007669"/>
    <property type="project" value="InterPro"/>
</dbReference>
<keyword evidence="6" id="KW-0326">Glycosidase</keyword>
<dbReference type="GO" id="GO:0004556">
    <property type="term" value="F:alpha-amylase activity"/>
    <property type="evidence" value="ECO:0007669"/>
    <property type="project" value="UniProtKB-UniRule"/>
</dbReference>
<dbReference type="GeneID" id="67181341"/>
<evidence type="ECO:0000256" key="7">
    <source>
        <dbReference type="SAM" id="SignalP"/>
    </source>
</evidence>
<dbReference type="HOGENOM" id="CLU_503381_0_0_6"/>
<comment type="similarity">
    <text evidence="2 5">Belongs to the glycosyl hydrolase 13 family.</text>
</comment>
<dbReference type="InterPro" id="IPR017853">
    <property type="entry name" value="GH"/>
</dbReference>
<feature type="domain" description="Glycosyl hydrolase family 13 catalytic" evidence="8">
    <location>
        <begin position="51"/>
        <end position="447"/>
    </location>
</feature>
<dbReference type="eggNOG" id="COG0366">
    <property type="taxonomic scope" value="Bacteria"/>
</dbReference>
<keyword evidence="6" id="KW-0378">Hydrolase</keyword>
<feature type="signal peptide" evidence="7">
    <location>
        <begin position="1"/>
        <end position="21"/>
    </location>
</feature>
<evidence type="ECO:0000313" key="10">
    <source>
        <dbReference type="Proteomes" id="UP000006683"/>
    </source>
</evidence>
<dbReference type="GO" id="GO:0046872">
    <property type="term" value="F:metal ion binding"/>
    <property type="evidence" value="ECO:0007669"/>
    <property type="project" value="UniProtKB-KW"/>
</dbReference>
<sequence length="557" mass="61526">MMTVRPLALVMAALLSGCANSGAGSAPQSLAKSQPEYFGTAHPFASEAIYFLITDRFVDGDPDNNYPEDSGWDRPLRWDNGDVANVGFQGGDFRGVLDNADYITEMGFTAVWMTPIVANPADAFNGGDPIRRQGFAMDRGKAGYHGYWGVNFYQLDKHLPSPGLDYAAFTGAMSDKGLKTVLDVVINHGSPAYTMPEPLPGYGQLYDEQGRLVADHQNRPPQQLDPANQPLHRFFNTEPDLAQLADMNVEQAEVMDYFVGAYLKWLEQGAAAFRIDTVKHVPASAWAEFSRRIRAEYPDLFMFGEVYDFDAGVIGQYTFPDKGGMSVLDFPMKAALGQIFEQDAGFEVLASTLHLSGDTYANPYELTTFYDNHDMPRINASDEGFIDAHNWLFTARGIPVIYYGSEMGFERGKAEHAGNRNYFGVDNLEAARSHPIRQQLSRIAKVRQQSVALQRGLQLTLTLEGDSAIFYRVYQRGDEAQTALVLLNKGDTPMPVAEQRMMQSGQWRDAFSGEVVTLAEGEALVAEVPAHGVRVFLREGQIEGAELNSALAALQSR</sequence>
<keyword evidence="6" id="KW-0119">Carbohydrate metabolism</keyword>
<dbReference type="Pfam" id="PF00128">
    <property type="entry name" value="Alpha-amylase"/>
    <property type="match status" value="1"/>
</dbReference>
<dbReference type="SUPFAM" id="SSF51011">
    <property type="entry name" value="Glycosyl hydrolase domain"/>
    <property type="match status" value="1"/>
</dbReference>
<dbReference type="STRING" id="550540.Fbal_1104"/>
<comment type="cofactor">
    <cofactor evidence="1">
        <name>Ca(2+)</name>
        <dbReference type="ChEBI" id="CHEBI:29108"/>
    </cofactor>
</comment>
<feature type="chain" id="PRO_5003151701" description="Alpha-amylase" evidence="7">
    <location>
        <begin position="22"/>
        <end position="557"/>
    </location>
</feature>
<evidence type="ECO:0000256" key="1">
    <source>
        <dbReference type="ARBA" id="ARBA00001913"/>
    </source>
</evidence>
<evidence type="ECO:0000259" key="8">
    <source>
        <dbReference type="SMART" id="SM00642"/>
    </source>
</evidence>
<accession>E1SVG7</accession>
<dbReference type="EC" id="3.2.1.1" evidence="6"/>
<dbReference type="InterPro" id="IPR013780">
    <property type="entry name" value="Glyco_hydro_b"/>
</dbReference>
<dbReference type="Proteomes" id="UP000006683">
    <property type="component" value="Chromosome"/>
</dbReference>
<proteinExistence type="inferred from homology"/>
<dbReference type="OrthoDB" id="9805159at2"/>
<dbReference type="CDD" id="cd11339">
    <property type="entry name" value="AmyAc_bac_CMD_like_2"/>
    <property type="match status" value="1"/>
</dbReference>
<evidence type="ECO:0000256" key="3">
    <source>
        <dbReference type="ARBA" id="ARBA00022723"/>
    </source>
</evidence>
<dbReference type="PROSITE" id="PS51257">
    <property type="entry name" value="PROKAR_LIPOPROTEIN"/>
    <property type="match status" value="1"/>
</dbReference>
<comment type="catalytic activity">
    <reaction evidence="6">
        <text>Endohydrolysis of (1-&gt;4)-alpha-D-glucosidic linkages in polysaccharides containing three or more (1-&gt;4)-alpha-linked D-glucose units.</text>
        <dbReference type="EC" id="3.2.1.1"/>
    </reaction>
</comment>
<keyword evidence="4 7" id="KW-0732">Signal</keyword>
<dbReference type="PRINTS" id="PR00110">
    <property type="entry name" value="ALPHAAMYLASE"/>
</dbReference>
<evidence type="ECO:0000256" key="4">
    <source>
        <dbReference type="ARBA" id="ARBA00022729"/>
    </source>
</evidence>
<dbReference type="SMART" id="SM00642">
    <property type="entry name" value="Aamy"/>
    <property type="match status" value="1"/>
</dbReference>
<evidence type="ECO:0000313" key="9">
    <source>
        <dbReference type="EMBL" id="ADN75313.1"/>
    </source>
</evidence>
<organism evidence="9 10">
    <name type="scientific">Ferrimonas balearica (strain DSM 9799 / CCM 4581 / KCTC 23876 / PAT)</name>
    <dbReference type="NCBI Taxonomy" id="550540"/>
    <lineage>
        <taxon>Bacteria</taxon>
        <taxon>Pseudomonadati</taxon>
        <taxon>Pseudomonadota</taxon>
        <taxon>Gammaproteobacteria</taxon>
        <taxon>Alteromonadales</taxon>
        <taxon>Ferrimonadaceae</taxon>
        <taxon>Ferrimonas</taxon>
    </lineage>
</organism>
<evidence type="ECO:0000256" key="5">
    <source>
        <dbReference type="RuleBase" id="RU003615"/>
    </source>
</evidence>
<dbReference type="Gene3D" id="2.60.40.1180">
    <property type="entry name" value="Golgi alpha-mannosidase II"/>
    <property type="match status" value="1"/>
</dbReference>
<dbReference type="InterPro" id="IPR006047">
    <property type="entry name" value="GH13_cat_dom"/>
</dbReference>
<dbReference type="InterPro" id="IPR006046">
    <property type="entry name" value="Alpha_amylase"/>
</dbReference>
<dbReference type="CAZy" id="GH13">
    <property type="family name" value="Glycoside Hydrolase Family 13"/>
</dbReference>
<keyword evidence="3" id="KW-0479">Metal-binding</keyword>
<evidence type="ECO:0000256" key="6">
    <source>
        <dbReference type="RuleBase" id="RU361134"/>
    </source>
</evidence>
<dbReference type="PANTHER" id="PTHR10357:SF215">
    <property type="entry name" value="ALPHA-AMYLASE 1"/>
    <property type="match status" value="1"/>
</dbReference>
<protein>
    <recommendedName>
        <fullName evidence="6">Alpha-amylase</fullName>
        <ecNumber evidence="6">3.2.1.1</ecNumber>
    </recommendedName>
</protein>